<feature type="transmembrane region" description="Helical" evidence="7">
    <location>
        <begin position="401"/>
        <end position="422"/>
    </location>
</feature>
<feature type="transmembrane region" description="Helical" evidence="7">
    <location>
        <begin position="123"/>
        <end position="143"/>
    </location>
</feature>
<feature type="transmembrane region" description="Helical" evidence="7">
    <location>
        <begin position="180"/>
        <end position="198"/>
    </location>
</feature>
<gene>
    <name evidence="9" type="ORF">Athai_57180</name>
</gene>
<feature type="domain" description="EccD-like transmembrane" evidence="8">
    <location>
        <begin position="120"/>
        <end position="463"/>
    </location>
</feature>
<dbReference type="InterPro" id="IPR024962">
    <property type="entry name" value="YukD-like"/>
</dbReference>
<dbReference type="RefSeq" id="WP_239157223.1">
    <property type="nucleotide sequence ID" value="NZ_AP023355.1"/>
</dbReference>
<dbReference type="GO" id="GO:0005886">
    <property type="term" value="C:plasma membrane"/>
    <property type="evidence" value="ECO:0007669"/>
    <property type="project" value="UniProtKB-SubCell"/>
</dbReference>
<feature type="transmembrane region" description="Helical" evidence="7">
    <location>
        <begin position="374"/>
        <end position="395"/>
    </location>
</feature>
<evidence type="ECO:0000256" key="7">
    <source>
        <dbReference type="SAM" id="Phobius"/>
    </source>
</evidence>
<feature type="transmembrane region" description="Helical" evidence="7">
    <location>
        <begin position="210"/>
        <end position="228"/>
    </location>
</feature>
<feature type="transmembrane region" description="Helical" evidence="7">
    <location>
        <begin position="434"/>
        <end position="460"/>
    </location>
</feature>
<reference evidence="9 10" key="1">
    <citation type="submission" date="2020-08" db="EMBL/GenBank/DDBJ databases">
        <title>Whole genome shotgun sequence of Actinocatenispora thailandica NBRC 105041.</title>
        <authorList>
            <person name="Komaki H."/>
            <person name="Tamura T."/>
        </authorList>
    </citation>
    <scope>NUCLEOTIDE SEQUENCE [LARGE SCALE GENOMIC DNA]</scope>
    <source>
        <strain evidence="9 10">NBRC 105041</strain>
    </source>
</reference>
<dbReference type="NCBIfam" id="TIGR03920">
    <property type="entry name" value="T7SS_EccD"/>
    <property type="match status" value="1"/>
</dbReference>
<protein>
    <submittedName>
        <fullName evidence="9">Type VII secretion integral membrane protein EccD</fullName>
    </submittedName>
</protein>
<keyword evidence="10" id="KW-1185">Reference proteome</keyword>
<evidence type="ECO:0000313" key="9">
    <source>
        <dbReference type="EMBL" id="BCJ38215.1"/>
    </source>
</evidence>
<evidence type="ECO:0000256" key="1">
    <source>
        <dbReference type="ARBA" id="ARBA00004651"/>
    </source>
</evidence>
<evidence type="ECO:0000313" key="10">
    <source>
        <dbReference type="Proteomes" id="UP000611640"/>
    </source>
</evidence>
<dbReference type="PIRSF" id="PIRSF017804">
    <property type="entry name" value="Secretion_EccD1"/>
    <property type="match status" value="1"/>
</dbReference>
<organism evidence="9 10">
    <name type="scientific">Actinocatenispora thailandica</name>
    <dbReference type="NCBI Taxonomy" id="227318"/>
    <lineage>
        <taxon>Bacteria</taxon>
        <taxon>Bacillati</taxon>
        <taxon>Actinomycetota</taxon>
        <taxon>Actinomycetes</taxon>
        <taxon>Micromonosporales</taxon>
        <taxon>Micromonosporaceae</taxon>
        <taxon>Actinocatenispora</taxon>
    </lineage>
</organism>
<accession>A0A7R7DUT4</accession>
<keyword evidence="6 7" id="KW-0472">Membrane</keyword>
<feature type="transmembrane region" description="Helical" evidence="7">
    <location>
        <begin position="346"/>
        <end position="362"/>
    </location>
</feature>
<evidence type="ECO:0000256" key="5">
    <source>
        <dbReference type="ARBA" id="ARBA00022989"/>
    </source>
</evidence>
<proteinExistence type="inferred from homology"/>
<dbReference type="Proteomes" id="UP000611640">
    <property type="component" value="Chromosome"/>
</dbReference>
<dbReference type="EMBL" id="AP023355">
    <property type="protein sequence ID" value="BCJ38215.1"/>
    <property type="molecule type" value="Genomic_DNA"/>
</dbReference>
<comment type="similarity">
    <text evidence="2">Belongs to the EccD/Snm4 family.</text>
</comment>
<evidence type="ECO:0000256" key="4">
    <source>
        <dbReference type="ARBA" id="ARBA00022692"/>
    </source>
</evidence>
<dbReference type="Pfam" id="PF19053">
    <property type="entry name" value="EccD"/>
    <property type="match status" value="1"/>
</dbReference>
<evidence type="ECO:0000256" key="6">
    <source>
        <dbReference type="ARBA" id="ARBA00023136"/>
    </source>
</evidence>
<evidence type="ECO:0000259" key="8">
    <source>
        <dbReference type="Pfam" id="PF19053"/>
    </source>
</evidence>
<keyword evidence="3" id="KW-1003">Cell membrane</keyword>
<dbReference type="InterPro" id="IPR006707">
    <property type="entry name" value="T7SS_EccD"/>
</dbReference>
<keyword evidence="4 7" id="KW-0812">Transmembrane</keyword>
<name>A0A7R7DUT4_9ACTN</name>
<feature type="transmembrane region" description="Helical" evidence="7">
    <location>
        <begin position="235"/>
        <end position="257"/>
    </location>
</feature>
<dbReference type="AlphaFoldDB" id="A0A7R7DUT4"/>
<comment type="subcellular location">
    <subcellularLocation>
        <location evidence="1">Cell membrane</location>
        <topology evidence="1">Multi-pass membrane protein</topology>
    </subcellularLocation>
</comment>
<evidence type="ECO:0000256" key="3">
    <source>
        <dbReference type="ARBA" id="ARBA00022475"/>
    </source>
</evidence>
<dbReference type="Gene3D" id="3.10.20.90">
    <property type="entry name" value="Phosphatidylinositol 3-kinase Catalytic Subunit, Chain A, domain 1"/>
    <property type="match status" value="1"/>
</dbReference>
<keyword evidence="5 7" id="KW-1133">Transmembrane helix</keyword>
<feature type="transmembrane region" description="Helical" evidence="7">
    <location>
        <begin position="263"/>
        <end position="282"/>
    </location>
</feature>
<dbReference type="InterPro" id="IPR044049">
    <property type="entry name" value="EccD_transm"/>
</dbReference>
<sequence>MANAVGSGLCRVTIVAPKTRIDLALPEDVPLADLLPTLLRYAGEDLADDGTTKGGWVLARLGGMVLDSTRSAGQLGIRDGEQLYFTPRSTSAPDAVFDDVVDAIATATQERGGRWGPSFTRRFGLGAAIGALVLGLGLLLTAGPPQLPPALGGLGIAVALLVTAAISARAMANSQTGSMLALLAVAYATVGGLLVAAGDHGAGDLRAAHLLIGGGVAVLFAVLAAVAVADYAHLFLAAAICTFGLVVGAALSLVAGISAAGSGGIVGALALVFTSALPTLSFRLGRLPMPTIPSGPEELRTDTETVDGERVLSQSDAADRHLTGLLGATALLGLGAEFAVAFGGSGWPRLILLAVLALVLLARSRSFAGGWQRLPLMIAGMLGLGLTAVAGFAAAGPLLRLVAVVPGVLVVAVISLICGLTLPQARVMPVWTKVVDIVEVLLIVAVIPLVLWICGAYAFIRSIKG</sequence>
<evidence type="ECO:0000256" key="2">
    <source>
        <dbReference type="ARBA" id="ARBA00006162"/>
    </source>
</evidence>
<feature type="transmembrane region" description="Helical" evidence="7">
    <location>
        <begin position="149"/>
        <end position="168"/>
    </location>
</feature>
<dbReference type="Pfam" id="PF08817">
    <property type="entry name" value="YukD"/>
    <property type="match status" value="1"/>
</dbReference>
<dbReference type="KEGG" id="atl:Athai_57180"/>